<protein>
    <submittedName>
        <fullName evidence="5">Secreted protein</fullName>
    </submittedName>
</protein>
<feature type="region of interest" description="Disordered" evidence="1">
    <location>
        <begin position="56"/>
        <end position="75"/>
    </location>
</feature>
<evidence type="ECO:0000313" key="5">
    <source>
        <dbReference type="WBParaSite" id="HPLM_0001252401-mRNA-1"/>
    </source>
</evidence>
<gene>
    <name evidence="3" type="ORF">HPLM_LOCUS12514</name>
</gene>
<proteinExistence type="predicted"/>
<organism evidence="5">
    <name type="scientific">Haemonchus placei</name>
    <name type="common">Barber's pole worm</name>
    <dbReference type="NCBI Taxonomy" id="6290"/>
    <lineage>
        <taxon>Eukaryota</taxon>
        <taxon>Metazoa</taxon>
        <taxon>Ecdysozoa</taxon>
        <taxon>Nematoda</taxon>
        <taxon>Chromadorea</taxon>
        <taxon>Rhabditida</taxon>
        <taxon>Rhabditina</taxon>
        <taxon>Rhabditomorpha</taxon>
        <taxon>Strongyloidea</taxon>
        <taxon>Trichostrongylidae</taxon>
        <taxon>Haemonchus</taxon>
    </lineage>
</organism>
<name>A0A0N4WMS1_HAEPC</name>
<accession>A0A0N4WMS1</accession>
<dbReference type="Proteomes" id="UP000268014">
    <property type="component" value="Unassembled WGS sequence"/>
</dbReference>
<evidence type="ECO:0000313" key="3">
    <source>
        <dbReference type="EMBL" id="VDO45888.1"/>
    </source>
</evidence>
<dbReference type="EMBL" id="UZAF01017889">
    <property type="protein sequence ID" value="VDO45888.1"/>
    <property type="molecule type" value="Genomic_DNA"/>
</dbReference>
<evidence type="ECO:0000256" key="2">
    <source>
        <dbReference type="SAM" id="SignalP"/>
    </source>
</evidence>
<feature type="signal peptide" evidence="2">
    <location>
        <begin position="1"/>
        <end position="21"/>
    </location>
</feature>
<reference evidence="5" key="1">
    <citation type="submission" date="2017-02" db="UniProtKB">
        <authorList>
            <consortium name="WormBaseParasite"/>
        </authorList>
    </citation>
    <scope>IDENTIFICATION</scope>
</reference>
<dbReference type="PROSITE" id="PS51257">
    <property type="entry name" value="PROKAR_LIPOPROTEIN"/>
    <property type="match status" value="1"/>
</dbReference>
<evidence type="ECO:0000313" key="4">
    <source>
        <dbReference type="Proteomes" id="UP000268014"/>
    </source>
</evidence>
<dbReference type="WBParaSite" id="HPLM_0001252401-mRNA-1">
    <property type="protein sequence ID" value="HPLM_0001252401-mRNA-1"/>
    <property type="gene ID" value="HPLM_0001252401"/>
</dbReference>
<dbReference type="AlphaFoldDB" id="A0A0N4WMS1"/>
<feature type="compositionally biased region" description="Polar residues" evidence="1">
    <location>
        <begin position="63"/>
        <end position="75"/>
    </location>
</feature>
<reference evidence="3 4" key="2">
    <citation type="submission" date="2018-11" db="EMBL/GenBank/DDBJ databases">
        <authorList>
            <consortium name="Pathogen Informatics"/>
        </authorList>
    </citation>
    <scope>NUCLEOTIDE SEQUENCE [LARGE SCALE GENOMIC DNA]</scope>
    <source>
        <strain evidence="3 4">MHpl1</strain>
    </source>
</reference>
<feature type="chain" id="PRO_5043123910" evidence="2">
    <location>
        <begin position="22"/>
        <end position="75"/>
    </location>
</feature>
<keyword evidence="4" id="KW-1185">Reference proteome</keyword>
<sequence>MVKVALLVVTVCALISSCILAEGLPLRRTRIVKKTPTDHLQMVTVPPARRKRFSLFKGDQRQGRSQRLVSSLLKS</sequence>
<keyword evidence="2" id="KW-0732">Signal</keyword>
<evidence type="ECO:0000256" key="1">
    <source>
        <dbReference type="SAM" id="MobiDB-lite"/>
    </source>
</evidence>